<keyword evidence="3 5" id="KW-0238">DNA-binding</keyword>
<protein>
    <submittedName>
        <fullName evidence="7">TetR/AcrR family transcriptional regulator</fullName>
    </submittedName>
</protein>
<feature type="DNA-binding region" description="H-T-H motif" evidence="5">
    <location>
        <begin position="33"/>
        <end position="52"/>
    </location>
</feature>
<accession>A0AAX3E842</accession>
<dbReference type="SUPFAM" id="SSF48498">
    <property type="entry name" value="Tetracyclin repressor-like, C-terminal domain"/>
    <property type="match status" value="1"/>
</dbReference>
<dbReference type="Gene3D" id="1.10.357.10">
    <property type="entry name" value="Tetracycline Repressor, domain 2"/>
    <property type="match status" value="1"/>
</dbReference>
<feature type="domain" description="HTH tetR-type" evidence="6">
    <location>
        <begin position="10"/>
        <end position="70"/>
    </location>
</feature>
<organism evidence="7 8">
    <name type="scientific">Methanoculleus submarinus</name>
    <dbReference type="NCBI Taxonomy" id="204050"/>
    <lineage>
        <taxon>Archaea</taxon>
        <taxon>Methanobacteriati</taxon>
        <taxon>Methanobacteriota</taxon>
        <taxon>Stenosarchaea group</taxon>
        <taxon>Methanomicrobia</taxon>
        <taxon>Methanomicrobiales</taxon>
        <taxon>Methanomicrobiaceae</taxon>
        <taxon>Methanoculleus</taxon>
    </lineage>
</organism>
<gene>
    <name evidence="7" type="ORF">OH143_11215</name>
</gene>
<dbReference type="InterPro" id="IPR009057">
    <property type="entry name" value="Homeodomain-like_sf"/>
</dbReference>
<evidence type="ECO:0000256" key="4">
    <source>
        <dbReference type="ARBA" id="ARBA00023163"/>
    </source>
</evidence>
<evidence type="ECO:0000313" key="8">
    <source>
        <dbReference type="Proteomes" id="UP001156196"/>
    </source>
</evidence>
<keyword evidence="2" id="KW-0805">Transcription regulation</keyword>
<dbReference type="RefSeq" id="WP_011843743.1">
    <property type="nucleotide sequence ID" value="NZ_CP109831.1"/>
</dbReference>
<dbReference type="GeneID" id="25393854"/>
<dbReference type="InterPro" id="IPR036271">
    <property type="entry name" value="Tet_transcr_reg_TetR-rel_C_sf"/>
</dbReference>
<dbReference type="GO" id="GO:0003700">
    <property type="term" value="F:DNA-binding transcription factor activity"/>
    <property type="evidence" value="ECO:0007669"/>
    <property type="project" value="TreeGrafter"/>
</dbReference>
<reference evidence="7" key="1">
    <citation type="submission" date="2022-10" db="EMBL/GenBank/DDBJ databases">
        <title>Complete genome of Methanoculleus submarinus DSM 15122.</title>
        <authorList>
            <person name="Chen S.-C."/>
            <person name="Lai S.-J."/>
            <person name="You Y.-T."/>
        </authorList>
    </citation>
    <scope>NUCLEOTIDE SEQUENCE</scope>
    <source>
        <strain evidence="7">DSM 15122</strain>
    </source>
</reference>
<dbReference type="PROSITE" id="PS50977">
    <property type="entry name" value="HTH_TETR_2"/>
    <property type="match status" value="1"/>
</dbReference>
<dbReference type="Proteomes" id="UP001156196">
    <property type="component" value="Chromosome"/>
</dbReference>
<dbReference type="PANTHER" id="PTHR30055:SF234">
    <property type="entry name" value="HTH-TYPE TRANSCRIPTIONAL REGULATOR BETI"/>
    <property type="match status" value="1"/>
</dbReference>
<keyword evidence="1" id="KW-0678">Repressor</keyword>
<dbReference type="Pfam" id="PF13977">
    <property type="entry name" value="TetR_C_6"/>
    <property type="match status" value="1"/>
</dbReference>
<dbReference type="InterPro" id="IPR001647">
    <property type="entry name" value="HTH_TetR"/>
</dbReference>
<evidence type="ECO:0000256" key="3">
    <source>
        <dbReference type="ARBA" id="ARBA00023125"/>
    </source>
</evidence>
<keyword evidence="4" id="KW-0804">Transcription</keyword>
<evidence type="ECO:0000256" key="5">
    <source>
        <dbReference type="PROSITE-ProRule" id="PRU00335"/>
    </source>
</evidence>
<dbReference type="PRINTS" id="PR00455">
    <property type="entry name" value="HTHTETR"/>
</dbReference>
<dbReference type="EMBL" id="CP109831">
    <property type="protein sequence ID" value="UYU18260.1"/>
    <property type="molecule type" value="Genomic_DNA"/>
</dbReference>
<proteinExistence type="predicted"/>
<dbReference type="GeneID" id="76731469"/>
<evidence type="ECO:0000313" key="7">
    <source>
        <dbReference type="EMBL" id="UYU18260.1"/>
    </source>
</evidence>
<dbReference type="InterPro" id="IPR050109">
    <property type="entry name" value="HTH-type_TetR-like_transc_reg"/>
</dbReference>
<dbReference type="KEGG" id="msum:OH143_11215"/>
<evidence type="ECO:0000259" key="6">
    <source>
        <dbReference type="PROSITE" id="PS50977"/>
    </source>
</evidence>
<name>A0AAX3E842_9EURY</name>
<keyword evidence="8" id="KW-1185">Reference proteome</keyword>
<dbReference type="InterPro" id="IPR039538">
    <property type="entry name" value="BetI_C"/>
</dbReference>
<dbReference type="SUPFAM" id="SSF46689">
    <property type="entry name" value="Homeodomain-like"/>
    <property type="match status" value="1"/>
</dbReference>
<dbReference type="Pfam" id="PF00440">
    <property type="entry name" value="TetR_N"/>
    <property type="match status" value="1"/>
</dbReference>
<dbReference type="GO" id="GO:0000976">
    <property type="term" value="F:transcription cis-regulatory region binding"/>
    <property type="evidence" value="ECO:0007669"/>
    <property type="project" value="TreeGrafter"/>
</dbReference>
<dbReference type="AlphaFoldDB" id="A0AAX3E842"/>
<evidence type="ECO:0000256" key="1">
    <source>
        <dbReference type="ARBA" id="ARBA00022491"/>
    </source>
</evidence>
<evidence type="ECO:0000256" key="2">
    <source>
        <dbReference type="ARBA" id="ARBA00023015"/>
    </source>
</evidence>
<sequence length="193" mass="21513">MPKVVPEYKDEARRRIIEAAIAEVDEKGFSNLKMEDVAARLGISRATLYLYVKSRDDLISSALAYIRSRLSENLHDACSENTPEDMFSAIFDRVIYPEDETGMKAIIELFAGAVRDDSLRDAVGKNYRAIHDLLTAVLEEEKAAGNLSSDLDTDLSARIIISVILGIRMGSAAGLERDEAHRIWEAAVRRVLE</sequence>
<dbReference type="PANTHER" id="PTHR30055">
    <property type="entry name" value="HTH-TYPE TRANSCRIPTIONAL REGULATOR RUTR"/>
    <property type="match status" value="1"/>
</dbReference>